<evidence type="ECO:0000256" key="5">
    <source>
        <dbReference type="ARBA" id="ARBA00022884"/>
    </source>
</evidence>
<comment type="caution">
    <text evidence="9">The sequence shown here is derived from an EMBL/GenBank/DDBJ whole genome shotgun (WGS) entry which is preliminary data.</text>
</comment>
<keyword evidence="5 6" id="KW-0694">RNA-binding</keyword>
<feature type="binding site" evidence="6">
    <location>
        <position position="74"/>
    </location>
    <ligand>
        <name>S-adenosyl-L-methionine</name>
        <dbReference type="ChEBI" id="CHEBI:59789"/>
    </ligand>
</feature>
<feature type="binding site" evidence="6">
    <location>
        <position position="117"/>
    </location>
    <ligand>
        <name>S-adenosyl-L-methionine</name>
        <dbReference type="ChEBI" id="CHEBI:59789"/>
    </ligand>
</feature>
<feature type="binding site" evidence="6">
    <location>
        <position position="102"/>
    </location>
    <ligand>
        <name>S-adenosyl-L-methionine</name>
        <dbReference type="ChEBI" id="CHEBI:59789"/>
    </ligand>
</feature>
<organism evidence="9 10">
    <name type="scientific">Bonamia ostreae</name>
    <dbReference type="NCBI Taxonomy" id="126728"/>
    <lineage>
        <taxon>Eukaryota</taxon>
        <taxon>Sar</taxon>
        <taxon>Rhizaria</taxon>
        <taxon>Endomyxa</taxon>
        <taxon>Ascetosporea</taxon>
        <taxon>Haplosporida</taxon>
        <taxon>Bonamia</taxon>
    </lineage>
</organism>
<dbReference type="InterPro" id="IPR020598">
    <property type="entry name" value="rRNA_Ade_methylase_Trfase_N"/>
</dbReference>
<evidence type="ECO:0000313" key="9">
    <source>
        <dbReference type="EMBL" id="MES1921056.1"/>
    </source>
</evidence>
<keyword evidence="1 7" id="KW-0698">rRNA processing</keyword>
<dbReference type="EC" id="2.1.1.-" evidence="7"/>
<sequence length="322" mass="37222">MVEKIKKVAIHLSKSKILFDKNKGQHILQSKKTIQKIVDKAGIFPSDIVLEIGPGTGNLTLPLLQKAKKVIAVEIDKRLILELKKRFIGTEYNKKLEIINGDALKTDFPFFNILVANIPYQISSPLIQKLLDLGPKFRCAVIMFQKEFADRLVAKPGDKNYSRLTVNTQMFTRIDHLLKVGKALFKPPPKVDSSVVRIEPKRPYPKIDKSQWKNMLLICFHRKNKTIGAAFRTKSHLKQLEKFHNAHCLENKTVFLIIFNTILNPFSKKTPFEEFKSSLDEFLIREGYSSRRSAKMSCDDYVVFLNKLNKNKFYLSYPFLYN</sequence>
<dbReference type="Gene3D" id="1.10.8.480">
    <property type="match status" value="1"/>
</dbReference>
<dbReference type="InterPro" id="IPR020596">
    <property type="entry name" value="rRNA_Ade_Mease_Trfase_CS"/>
</dbReference>
<dbReference type="InterPro" id="IPR011530">
    <property type="entry name" value="rRNA_adenine_dimethylase"/>
</dbReference>
<dbReference type="HAMAP" id="MF_00607">
    <property type="entry name" value="16SrRNA_methyltr_A"/>
    <property type="match status" value="1"/>
</dbReference>
<keyword evidence="4 6" id="KW-0949">S-adenosyl-L-methionine</keyword>
<reference evidence="9 10" key="1">
    <citation type="journal article" date="2024" name="BMC Biol.">
        <title>Comparative genomics of Ascetosporea gives new insight into the evolutionary basis for animal parasitism in Rhizaria.</title>
        <authorList>
            <person name="Hiltunen Thoren M."/>
            <person name="Onut-Brannstrom I."/>
            <person name="Alfjorden A."/>
            <person name="Peckova H."/>
            <person name="Swords F."/>
            <person name="Hooper C."/>
            <person name="Holzer A.S."/>
            <person name="Bass D."/>
            <person name="Burki F."/>
        </authorList>
    </citation>
    <scope>NUCLEOTIDE SEQUENCE [LARGE SCALE GENOMIC DNA]</scope>
    <source>
        <strain evidence="9">20-A016</strain>
    </source>
</reference>
<evidence type="ECO:0000259" key="8">
    <source>
        <dbReference type="SMART" id="SM00650"/>
    </source>
</evidence>
<dbReference type="InterPro" id="IPR001737">
    <property type="entry name" value="KsgA/Erm"/>
</dbReference>
<keyword evidence="10" id="KW-1185">Reference proteome</keyword>
<feature type="binding site" evidence="6">
    <location>
        <position position="28"/>
    </location>
    <ligand>
        <name>S-adenosyl-L-methionine</name>
        <dbReference type="ChEBI" id="CHEBI:59789"/>
    </ligand>
</feature>
<evidence type="ECO:0000256" key="3">
    <source>
        <dbReference type="ARBA" id="ARBA00022679"/>
    </source>
</evidence>
<evidence type="ECO:0000256" key="2">
    <source>
        <dbReference type="ARBA" id="ARBA00022603"/>
    </source>
</evidence>
<feature type="domain" description="Ribosomal RNA adenine methylase transferase N-terminal" evidence="8">
    <location>
        <begin position="33"/>
        <end position="202"/>
    </location>
</feature>
<name>A0ABV2AN08_9EUKA</name>
<dbReference type="Proteomes" id="UP001439008">
    <property type="component" value="Unassembled WGS sequence"/>
</dbReference>
<dbReference type="CDD" id="cd02440">
    <property type="entry name" value="AdoMet_MTases"/>
    <property type="match status" value="1"/>
</dbReference>
<dbReference type="NCBIfam" id="TIGR00755">
    <property type="entry name" value="ksgA"/>
    <property type="match status" value="1"/>
</dbReference>
<dbReference type="SUPFAM" id="SSF53335">
    <property type="entry name" value="S-adenosyl-L-methionine-dependent methyltransferases"/>
    <property type="match status" value="1"/>
</dbReference>
<proteinExistence type="inferred from homology"/>
<evidence type="ECO:0000256" key="1">
    <source>
        <dbReference type="ARBA" id="ARBA00022552"/>
    </source>
</evidence>
<keyword evidence="2 6" id="KW-0489">Methyltransferase</keyword>
<accession>A0ABV2AN08</accession>
<dbReference type="SMART" id="SM00650">
    <property type="entry name" value="rADc"/>
    <property type="match status" value="1"/>
</dbReference>
<feature type="binding site" evidence="6">
    <location>
        <position position="53"/>
    </location>
    <ligand>
        <name>S-adenosyl-L-methionine</name>
        <dbReference type="ChEBI" id="CHEBI:59789"/>
    </ligand>
</feature>
<gene>
    <name evidence="9" type="primary">DIMT1</name>
    <name evidence="9" type="ORF">MHBO_002654</name>
</gene>
<keyword evidence="3 6" id="KW-0808">Transferase</keyword>
<protein>
    <recommendedName>
        <fullName evidence="7">rRNA adenine N(6)-methyltransferase</fullName>
        <ecNumber evidence="7">2.1.1.-</ecNumber>
    </recommendedName>
</protein>
<evidence type="ECO:0000256" key="6">
    <source>
        <dbReference type="PROSITE-ProRule" id="PRU01026"/>
    </source>
</evidence>
<dbReference type="PANTHER" id="PTHR11727:SF7">
    <property type="entry name" value="DIMETHYLADENOSINE TRANSFERASE-RELATED"/>
    <property type="match status" value="1"/>
</dbReference>
<evidence type="ECO:0000256" key="4">
    <source>
        <dbReference type="ARBA" id="ARBA00022691"/>
    </source>
</evidence>
<dbReference type="InterPro" id="IPR029063">
    <property type="entry name" value="SAM-dependent_MTases_sf"/>
</dbReference>
<evidence type="ECO:0000256" key="7">
    <source>
        <dbReference type="RuleBase" id="RU362106"/>
    </source>
</evidence>
<comment type="similarity">
    <text evidence="6 7">Belongs to the class I-like SAM-binding methyltransferase superfamily. rRNA adenine N(6)-methyltransferase family.</text>
</comment>
<evidence type="ECO:0000313" key="10">
    <source>
        <dbReference type="Proteomes" id="UP001439008"/>
    </source>
</evidence>
<dbReference type="GO" id="GO:0052909">
    <property type="term" value="F:18S rRNA (adenine(1779)-N(6)/adenine(1780)-N(6))-dimethyltransferase activity"/>
    <property type="evidence" value="ECO:0007669"/>
    <property type="project" value="UniProtKB-EC"/>
</dbReference>
<dbReference type="Pfam" id="PF00398">
    <property type="entry name" value="RrnaAD"/>
    <property type="match status" value="1"/>
</dbReference>
<dbReference type="PROSITE" id="PS01131">
    <property type="entry name" value="RRNA_A_DIMETH"/>
    <property type="match status" value="1"/>
</dbReference>
<dbReference type="Gene3D" id="3.40.50.150">
    <property type="entry name" value="Vaccinia Virus protein VP39"/>
    <property type="match status" value="1"/>
</dbReference>
<dbReference type="PROSITE" id="PS51689">
    <property type="entry name" value="SAM_RNA_A_N6_MT"/>
    <property type="match status" value="1"/>
</dbReference>
<feature type="binding site" evidence="6">
    <location>
        <position position="26"/>
    </location>
    <ligand>
        <name>S-adenosyl-L-methionine</name>
        <dbReference type="ChEBI" id="CHEBI:59789"/>
    </ligand>
</feature>
<dbReference type="EMBL" id="JBDODL010001056">
    <property type="protein sequence ID" value="MES1921056.1"/>
    <property type="molecule type" value="Genomic_DNA"/>
</dbReference>
<dbReference type="PANTHER" id="PTHR11727">
    <property type="entry name" value="DIMETHYLADENOSINE TRANSFERASE"/>
    <property type="match status" value="1"/>
</dbReference>